<keyword evidence="3" id="KW-1185">Reference proteome</keyword>
<dbReference type="RefSeq" id="WP_011141538.1">
    <property type="nucleotide sequence ID" value="NC_005125.1"/>
</dbReference>
<dbReference type="STRING" id="251221.gene:10759028"/>
<reference evidence="2 3" key="2">
    <citation type="journal article" date="2003" name="DNA Res.">
        <title>Complete genome structure of Gloeobacter violaceus PCC 7421, a cyanobacterium that lacks thylakoids (supplement).</title>
        <authorList>
            <person name="Nakamura Y."/>
            <person name="Kaneko T."/>
            <person name="Sato S."/>
            <person name="Mimuro M."/>
            <person name="Miyashita H."/>
            <person name="Tsuchiya T."/>
            <person name="Sasamoto S."/>
            <person name="Watanabe A."/>
            <person name="Kawashima K."/>
            <person name="Kishida Y."/>
            <person name="Kiyokawa C."/>
            <person name="Kohara M."/>
            <person name="Matsumoto M."/>
            <person name="Matsuno A."/>
            <person name="Nakazaki N."/>
            <person name="Shimpo S."/>
            <person name="Takeuchi C."/>
            <person name="Yamada M."/>
            <person name="Tabata S."/>
        </authorList>
    </citation>
    <scope>NUCLEOTIDE SEQUENCE [LARGE SCALE GENOMIC DNA]</scope>
    <source>
        <strain evidence="3">ATCC 29082 / PCC 7421</strain>
    </source>
</reference>
<sequence length="246" mass="27244">MDVSRQQESSVGAAVPTPASKRPLLVRLASLKWAAETVSAGVQVVAIIAAGVWAFYSFIYEDRIKPANEPLAMVATTELEKVGRRGDMVAVQVRGSIRNVGKAPLRLLLSTVNVYGVQVDTKPSKLLSTSNEILPDTVNRIRYLRKTQEEVIFTFGRRYKGGGGSQYDTYLNPEEEVRILSTVLYVNRRQFDQVNSKFVYFFGRAEITWPVELVYASDGSVGGKARRCSEANCPVDTDTSAILSLW</sequence>
<keyword evidence="1" id="KW-1133">Transmembrane helix</keyword>
<reference evidence="2 3" key="1">
    <citation type="journal article" date="2003" name="DNA Res.">
        <title>Complete genome structure of Gloeobacter violaceus PCC 7421, a cyanobacterium that lacks thylakoids.</title>
        <authorList>
            <person name="Nakamura Y."/>
            <person name="Kaneko T."/>
            <person name="Sato S."/>
            <person name="Mimuro M."/>
            <person name="Miyashita H."/>
            <person name="Tsuchiya T."/>
            <person name="Sasamoto S."/>
            <person name="Watanabe A."/>
            <person name="Kawashima K."/>
            <person name="Kishida Y."/>
            <person name="Kiyokawa C."/>
            <person name="Kohara M."/>
            <person name="Matsumoto M."/>
            <person name="Matsuno A."/>
            <person name="Nakazaki N."/>
            <person name="Shimpo S."/>
            <person name="Takeuchi C."/>
            <person name="Yamada M."/>
            <person name="Tabata S."/>
        </authorList>
    </citation>
    <scope>NUCLEOTIDE SEQUENCE [LARGE SCALE GENOMIC DNA]</scope>
    <source>
        <strain evidence="3">ATCC 29082 / PCC 7421</strain>
    </source>
</reference>
<dbReference type="KEGG" id="gvi:gll1539"/>
<dbReference type="eggNOG" id="ENOG5033UWJ">
    <property type="taxonomic scope" value="Bacteria"/>
</dbReference>
<dbReference type="InParanoid" id="Q7NKD9"/>
<feature type="transmembrane region" description="Helical" evidence="1">
    <location>
        <begin position="40"/>
        <end position="59"/>
    </location>
</feature>
<proteinExistence type="predicted"/>
<evidence type="ECO:0000256" key="1">
    <source>
        <dbReference type="SAM" id="Phobius"/>
    </source>
</evidence>
<protein>
    <submittedName>
        <fullName evidence="2">Gll1539 protein</fullName>
    </submittedName>
</protein>
<evidence type="ECO:0000313" key="2">
    <source>
        <dbReference type="EMBL" id="BAC89480.1"/>
    </source>
</evidence>
<evidence type="ECO:0000313" key="3">
    <source>
        <dbReference type="Proteomes" id="UP000000557"/>
    </source>
</evidence>
<dbReference type="AlphaFoldDB" id="Q7NKD9"/>
<dbReference type="Proteomes" id="UP000000557">
    <property type="component" value="Chromosome"/>
</dbReference>
<organism evidence="2 3">
    <name type="scientific">Gloeobacter violaceus (strain ATCC 29082 / PCC 7421)</name>
    <dbReference type="NCBI Taxonomy" id="251221"/>
    <lineage>
        <taxon>Bacteria</taxon>
        <taxon>Bacillati</taxon>
        <taxon>Cyanobacteriota</taxon>
        <taxon>Cyanophyceae</taxon>
        <taxon>Gloeobacterales</taxon>
        <taxon>Gloeobacteraceae</taxon>
        <taxon>Gloeobacter</taxon>
    </lineage>
</organism>
<accession>Q7NKD9</accession>
<dbReference type="HOGENOM" id="CLU_1169339_0_0_3"/>
<dbReference type="EnsemblBacteria" id="BAC89480">
    <property type="protein sequence ID" value="BAC89480"/>
    <property type="gene ID" value="BAC89480"/>
</dbReference>
<gene>
    <name evidence="2" type="ordered locus">gll1539</name>
</gene>
<dbReference type="OrthoDB" id="7250519at2"/>
<dbReference type="EMBL" id="BA000045">
    <property type="protein sequence ID" value="BAC89480.1"/>
    <property type="molecule type" value="Genomic_DNA"/>
</dbReference>
<keyword evidence="1" id="KW-0472">Membrane</keyword>
<name>Q7NKD9_GLOVI</name>
<keyword evidence="1" id="KW-0812">Transmembrane</keyword>